<keyword evidence="1" id="KW-0489">Methyltransferase</keyword>
<dbReference type="InterPro" id="IPR002295">
    <property type="entry name" value="N4/N6-MTase_EcoPI_Mod-like"/>
</dbReference>
<name>A0A644ZS17_9ZZZZ</name>
<accession>A0A644ZS17</accession>
<keyword evidence="2" id="KW-0808">Transferase</keyword>
<dbReference type="InterPro" id="IPR002941">
    <property type="entry name" value="DNA_methylase_N4/N6"/>
</dbReference>
<feature type="domain" description="DNA methylase N-4/N-6" evidence="4">
    <location>
        <begin position="82"/>
        <end position="167"/>
    </location>
</feature>
<comment type="caution">
    <text evidence="5">The sequence shown here is derived from an EMBL/GenBank/DDBJ whole genome shotgun (WGS) entry which is preliminary data.</text>
</comment>
<evidence type="ECO:0000313" key="5">
    <source>
        <dbReference type="EMBL" id="MPM43789.1"/>
    </source>
</evidence>
<dbReference type="GO" id="GO:0008170">
    <property type="term" value="F:N-methyltransferase activity"/>
    <property type="evidence" value="ECO:0007669"/>
    <property type="project" value="InterPro"/>
</dbReference>
<evidence type="ECO:0000256" key="3">
    <source>
        <dbReference type="ARBA" id="ARBA00022691"/>
    </source>
</evidence>
<evidence type="ECO:0000256" key="2">
    <source>
        <dbReference type="ARBA" id="ARBA00022679"/>
    </source>
</evidence>
<dbReference type="AlphaFoldDB" id="A0A644ZS17"/>
<dbReference type="GO" id="GO:0032259">
    <property type="term" value="P:methylation"/>
    <property type="evidence" value="ECO:0007669"/>
    <property type="project" value="UniProtKB-KW"/>
</dbReference>
<evidence type="ECO:0000256" key="1">
    <source>
        <dbReference type="ARBA" id="ARBA00022603"/>
    </source>
</evidence>
<dbReference type="SUPFAM" id="SSF53335">
    <property type="entry name" value="S-adenosyl-L-methionine-dependent methyltransferases"/>
    <property type="match status" value="1"/>
</dbReference>
<evidence type="ECO:0000259" key="4">
    <source>
        <dbReference type="Pfam" id="PF01555"/>
    </source>
</evidence>
<dbReference type="GO" id="GO:0003677">
    <property type="term" value="F:DNA binding"/>
    <property type="evidence" value="ECO:0007669"/>
    <property type="project" value="InterPro"/>
</dbReference>
<gene>
    <name evidence="5" type="ORF">SDC9_90466</name>
</gene>
<organism evidence="5">
    <name type="scientific">bioreactor metagenome</name>
    <dbReference type="NCBI Taxonomy" id="1076179"/>
    <lineage>
        <taxon>unclassified sequences</taxon>
        <taxon>metagenomes</taxon>
        <taxon>ecological metagenomes</taxon>
    </lineage>
</organism>
<sequence length="374" mass="40353">MNEYAPYELVDLQDEETRAGLCGVSPGQVRSGVRAIMLSVPLTQAAASARERLARGSWPRVVLRSNGTGGLGRKSYVPSVGQVPSTWWSNAETGHNREAKAELKRLFPGVIPFATPKPERLLNRVLQVATLPGDLVLDFFAGSGTTAAVAHKMGRRWITVELQEDTARKFVLPRLTKVASGDDPGGVTILTERVAVDGLPENLTPDEAQRFNTYLGRVLKAVDGVDTATVKALRDATRTRDEKTVQWNGGGGFTVAKMGPSMYEVDDEDGEVYLSAEATNGAWSKAIAGQLEFTLTPEHPVFCGVRRRQRLAVIDGVVDETVVRTVVENLADNERAVIVGKGVVPEADALLRSLSPGSRIKKAPGDIFPKATVN</sequence>
<proteinExistence type="predicted"/>
<dbReference type="Gene3D" id="3.40.50.150">
    <property type="entry name" value="Vaccinia Virus protein VP39"/>
    <property type="match status" value="1"/>
</dbReference>
<dbReference type="EMBL" id="VSSQ01010235">
    <property type="protein sequence ID" value="MPM43789.1"/>
    <property type="molecule type" value="Genomic_DNA"/>
</dbReference>
<dbReference type="InterPro" id="IPR029063">
    <property type="entry name" value="SAM-dependent_MTases_sf"/>
</dbReference>
<keyword evidence="3" id="KW-0949">S-adenosyl-L-methionine</keyword>
<dbReference type="PRINTS" id="PR00506">
    <property type="entry name" value="D21N6MTFRASE"/>
</dbReference>
<dbReference type="Pfam" id="PF01555">
    <property type="entry name" value="N6_N4_Mtase"/>
    <property type="match status" value="1"/>
</dbReference>
<protein>
    <recommendedName>
        <fullName evidence="4">DNA methylase N-4/N-6 domain-containing protein</fullName>
    </recommendedName>
</protein>
<reference evidence="5" key="1">
    <citation type="submission" date="2019-08" db="EMBL/GenBank/DDBJ databases">
        <authorList>
            <person name="Kucharzyk K."/>
            <person name="Murdoch R.W."/>
            <person name="Higgins S."/>
            <person name="Loffler F."/>
        </authorList>
    </citation>
    <scope>NUCLEOTIDE SEQUENCE</scope>
</reference>